<proteinExistence type="predicted"/>
<keyword evidence="2" id="KW-1185">Reference proteome</keyword>
<comment type="caution">
    <text evidence="1">The sequence shown here is derived from an EMBL/GenBank/DDBJ whole genome shotgun (WGS) entry which is preliminary data.</text>
</comment>
<gene>
    <name evidence="1" type="ORF">N7494_008996</name>
</gene>
<evidence type="ECO:0008006" key="3">
    <source>
        <dbReference type="Google" id="ProtNLM"/>
    </source>
</evidence>
<dbReference type="EMBL" id="JAQIZZ010000007">
    <property type="protein sequence ID" value="KAJ5532444.1"/>
    <property type="molecule type" value="Genomic_DNA"/>
</dbReference>
<reference evidence="1 2" key="1">
    <citation type="journal article" date="2023" name="IMA Fungus">
        <title>Comparative genomic study of the Penicillium genus elucidates a diverse pangenome and 15 lateral gene transfer events.</title>
        <authorList>
            <person name="Petersen C."/>
            <person name="Sorensen T."/>
            <person name="Nielsen M.R."/>
            <person name="Sondergaard T.E."/>
            <person name="Sorensen J.L."/>
            <person name="Fitzpatrick D.A."/>
            <person name="Frisvad J.C."/>
            <person name="Nielsen K.L."/>
        </authorList>
    </citation>
    <scope>NUCLEOTIDE SEQUENCE [LARGE SCALE GENOMIC DNA]</scope>
    <source>
        <strain evidence="1 2">IBT 35679</strain>
    </source>
</reference>
<dbReference type="Proteomes" id="UP001220324">
    <property type="component" value="Unassembled WGS sequence"/>
</dbReference>
<sequence length="472" mass="55302">MGKPTLEELPTELKILILSQVPDSDTLKSLVLASPGYHNAYLAVRQELLRCLVKKQYTGFLDLAEALTAVRSKGVHFSYRREEAITLLDKWRRRNEIRERGQSLLNQYLPNDLEEPESLEESVKLLHFHNMLCFFLKDYSIHAPRPPWIQHDQWEKDCLPLHLSASEKHRFLRAMCRFQILKNIFGDEVWCFGPIRCDTCRAIPTDLPPTEWRNVSCCDSCFHSKVWQFEKFDDMADGGQYVNMEHLAYRLFYGTMPPWEYEEMGGILYYFDGRIKDISKEIKKALRELIKSTPCEYFWDIIPKEQRPPGAAIEIENDFVSFDENHSLGLAGLGPEFIHGVLHLDRLSRRNVLCANARACYQSFIGLDLGLSWDYRFPFIDPADQFETLNFEHFWSTLSPLEQPTVGWKKAWILPHSKEDIFEDALNYDRKSEQDWDWGYAWWDERRLKEWKAPLLLENTEISEASGSAQVS</sequence>
<name>A0AAD6GCX8_9EURO</name>
<evidence type="ECO:0000313" key="1">
    <source>
        <dbReference type="EMBL" id="KAJ5532444.1"/>
    </source>
</evidence>
<organism evidence="1 2">
    <name type="scientific">Penicillium frequentans</name>
    <dbReference type="NCBI Taxonomy" id="3151616"/>
    <lineage>
        <taxon>Eukaryota</taxon>
        <taxon>Fungi</taxon>
        <taxon>Dikarya</taxon>
        <taxon>Ascomycota</taxon>
        <taxon>Pezizomycotina</taxon>
        <taxon>Eurotiomycetes</taxon>
        <taxon>Eurotiomycetidae</taxon>
        <taxon>Eurotiales</taxon>
        <taxon>Aspergillaceae</taxon>
        <taxon>Penicillium</taxon>
    </lineage>
</organism>
<accession>A0AAD6GCX8</accession>
<evidence type="ECO:0000313" key="2">
    <source>
        <dbReference type="Proteomes" id="UP001220324"/>
    </source>
</evidence>
<protein>
    <recommendedName>
        <fullName evidence="3">F-box domain-containing protein</fullName>
    </recommendedName>
</protein>
<dbReference type="AlphaFoldDB" id="A0AAD6GCX8"/>